<feature type="transmembrane region" description="Helical" evidence="2">
    <location>
        <begin position="553"/>
        <end position="580"/>
    </location>
</feature>
<evidence type="ECO:0000256" key="2">
    <source>
        <dbReference type="SAM" id="Phobius"/>
    </source>
</evidence>
<dbReference type="AlphaFoldDB" id="A0AAV5RS79"/>
<keyword evidence="2" id="KW-1133">Transmembrane helix</keyword>
<protein>
    <submittedName>
        <fullName evidence="3">Usa1 protein</fullName>
    </submittedName>
</protein>
<evidence type="ECO:0000313" key="4">
    <source>
        <dbReference type="Proteomes" id="UP001377567"/>
    </source>
</evidence>
<organism evidence="3 4">
    <name type="scientific">Maudiozyma humilis</name>
    <name type="common">Sour dough yeast</name>
    <name type="synonym">Kazachstania humilis</name>
    <dbReference type="NCBI Taxonomy" id="51915"/>
    <lineage>
        <taxon>Eukaryota</taxon>
        <taxon>Fungi</taxon>
        <taxon>Dikarya</taxon>
        <taxon>Ascomycota</taxon>
        <taxon>Saccharomycotina</taxon>
        <taxon>Saccharomycetes</taxon>
        <taxon>Saccharomycetales</taxon>
        <taxon>Saccharomycetaceae</taxon>
        <taxon>Maudiozyma</taxon>
    </lineage>
</organism>
<accession>A0AAV5RS79</accession>
<keyword evidence="2" id="KW-0812">Transmembrane</keyword>
<evidence type="ECO:0000313" key="3">
    <source>
        <dbReference type="EMBL" id="GMM53486.1"/>
    </source>
</evidence>
<reference evidence="3 4" key="1">
    <citation type="journal article" date="2023" name="Elife">
        <title>Identification of key yeast species and microbe-microbe interactions impacting larval growth of Drosophila in the wild.</title>
        <authorList>
            <person name="Mure A."/>
            <person name="Sugiura Y."/>
            <person name="Maeda R."/>
            <person name="Honda K."/>
            <person name="Sakurai N."/>
            <person name="Takahashi Y."/>
            <person name="Watada M."/>
            <person name="Katoh T."/>
            <person name="Gotoh A."/>
            <person name="Gotoh Y."/>
            <person name="Taniguchi I."/>
            <person name="Nakamura K."/>
            <person name="Hayashi T."/>
            <person name="Katayama T."/>
            <person name="Uemura T."/>
            <person name="Hattori Y."/>
        </authorList>
    </citation>
    <scope>NUCLEOTIDE SEQUENCE [LARGE SCALE GENOMIC DNA]</scope>
    <source>
        <strain evidence="3 4">KH-74</strain>
    </source>
</reference>
<evidence type="ECO:0000256" key="1">
    <source>
        <dbReference type="SAM" id="MobiDB-lite"/>
    </source>
</evidence>
<comment type="caution">
    <text evidence="3">The sequence shown here is derived from an EMBL/GenBank/DDBJ whole genome shotgun (WGS) entry which is preliminary data.</text>
</comment>
<keyword evidence="4" id="KW-1185">Reference proteome</keyword>
<feature type="compositionally biased region" description="Acidic residues" evidence="1">
    <location>
        <begin position="855"/>
        <end position="865"/>
    </location>
</feature>
<dbReference type="Proteomes" id="UP001377567">
    <property type="component" value="Unassembled WGS sequence"/>
</dbReference>
<proteinExistence type="predicted"/>
<dbReference type="EMBL" id="BTGD01000001">
    <property type="protein sequence ID" value="GMM53486.1"/>
    <property type="molecule type" value="Genomic_DNA"/>
</dbReference>
<feature type="compositionally biased region" description="Acidic residues" evidence="1">
    <location>
        <begin position="811"/>
        <end position="825"/>
    </location>
</feature>
<name>A0AAV5RS79_MAUHU</name>
<feature type="region of interest" description="Disordered" evidence="1">
    <location>
        <begin position="810"/>
        <end position="885"/>
    </location>
</feature>
<keyword evidence="2" id="KW-0472">Membrane</keyword>
<gene>
    <name evidence="3" type="ORF">DAKH74_001020</name>
</gene>
<sequence length="885" mass="97948">MELLAEKPLRLTIHSSDAALINTNLIVSAHPQSSILRLLQYVHYQLTLRRTTEDFPLLGVSSYCLMFQGRVLPLEGKISGIHSFDPQTYTSVSFERVTDPTGSALNMDYDPVTDFERTAVKYEVNTLSKFRLLQHVEQGVPLSCNLSKLEKYALEHLVYEEGFMQEENLCALRGEHTLQSFLGMKLRGQEGIIELNEATRDYYMDSSLQEVLGIDFAPCKGSVFTLMIFAKHVQDVSRFTAHPVTVELISNLKLFQNRVVVDENTPVAAVRQFVCDVYSNPADPITAAEVKLVYRGQLVHDKNFAGHDATLLSCIDVNHGAQLHVQIAQTQGTEPHETFWEHTEFLYDVPLCGQRQETDKVQTTTQESTDNELRYVTDDGVAVSVDSTYGDAHYARILFADGAPARYVAREHLGGYTAEIVLGGSQECIALSPLGDNYVVDRASGVVRLSPGIVAEMERRTGQLIAFHQLNGESHSSGQSPEGIPLDEEDVDAALERELVQLREYQLAHPGPAPFRELSLPRKAWAVVRGAARLCKVCVLTVVYLAWNCLPPFIIWFEVTMFLPPVLVYGAMALFAVVALCRSERIGHMWADFLCVNRVSAEELGRLCDFVAARPDRVARPVLAERCAGNDALLGLFEAAALAPLRGALCRAYHVNEQGHMSEAAALREQFRQVGTGAVEARDAARLLCALLRAGGAGAFAAEEARENEFWRLVAAVRREVELSDLAAVEPVRRSVLIARERLRALPGAVAAVLVPDPRADDWVLQAAKNCVLFGVLLVPFAERLVDGVIQQRVSERERAARVQVQQQQLQDEEQLQEEEGEQLPEPETWVSDEVMEQVMPERADMDSLHGASESEGDTAGEDAIDALLDGDATATGAARHPERV</sequence>